<dbReference type="PANTHER" id="PTHR10353:SF122">
    <property type="entry name" value="6-PHOSPHO-BETA-GLUCOSIDASE ASCB-RELATED"/>
    <property type="match status" value="1"/>
</dbReference>
<comment type="similarity">
    <text evidence="2">Belongs to the glycosyl hydrolase 1 family.</text>
</comment>
<dbReference type="EMBL" id="SJON01000023">
    <property type="protein sequence ID" value="TCB82008.1"/>
    <property type="molecule type" value="Genomic_DNA"/>
</dbReference>
<evidence type="ECO:0000313" key="4">
    <source>
        <dbReference type="Proteomes" id="UP000291623"/>
    </source>
</evidence>
<keyword evidence="1" id="KW-0326">Glycosidase</keyword>
<dbReference type="SUPFAM" id="SSF51445">
    <property type="entry name" value="(Trans)glycosidases"/>
    <property type="match status" value="1"/>
</dbReference>
<protein>
    <submittedName>
        <fullName evidence="3">Glycosyl hydrolase family protein</fullName>
    </submittedName>
</protein>
<dbReference type="GO" id="GO:0016052">
    <property type="term" value="P:carbohydrate catabolic process"/>
    <property type="evidence" value="ECO:0007669"/>
    <property type="project" value="TreeGrafter"/>
</dbReference>
<feature type="non-terminal residue" evidence="3">
    <location>
        <position position="1"/>
    </location>
</feature>
<dbReference type="GO" id="GO:0008422">
    <property type="term" value="F:beta-glucosidase activity"/>
    <property type="evidence" value="ECO:0007669"/>
    <property type="project" value="TreeGrafter"/>
</dbReference>
<evidence type="ECO:0000256" key="2">
    <source>
        <dbReference type="RuleBase" id="RU003690"/>
    </source>
</evidence>
<keyword evidence="3" id="KW-0378">Hydrolase</keyword>
<dbReference type="Gene3D" id="3.20.20.80">
    <property type="entry name" value="Glycosidases"/>
    <property type="match status" value="1"/>
</dbReference>
<reference evidence="3 4" key="1">
    <citation type="submission" date="2019-02" db="EMBL/GenBank/DDBJ databases">
        <title>The draft genome of Enterobacter spp. strains.</title>
        <authorList>
            <person name="Wang C."/>
            <person name="Feng Y."/>
            <person name="Zong Z."/>
        </authorList>
    </citation>
    <scope>NUCLEOTIDE SEQUENCE [LARGE SCALE GENOMIC DNA]</scope>
    <source>
        <strain evidence="3 4">WCHEQ120003</strain>
    </source>
</reference>
<organism evidence="3 4">
    <name type="scientific">Enterobacter quasihormaechei</name>
    <dbReference type="NCBI Taxonomy" id="2529382"/>
    <lineage>
        <taxon>Bacteria</taxon>
        <taxon>Pseudomonadati</taxon>
        <taxon>Pseudomonadota</taxon>
        <taxon>Gammaproteobacteria</taxon>
        <taxon>Enterobacterales</taxon>
        <taxon>Enterobacteriaceae</taxon>
        <taxon>Enterobacter</taxon>
    </lineage>
</organism>
<dbReference type="Proteomes" id="UP000291623">
    <property type="component" value="Unassembled WGS sequence"/>
</dbReference>
<gene>
    <name evidence="3" type="ORF">E0L16_20605</name>
</gene>
<evidence type="ECO:0000256" key="1">
    <source>
        <dbReference type="ARBA" id="ARBA00023295"/>
    </source>
</evidence>
<dbReference type="AlphaFoldDB" id="A0AAE8UA89"/>
<accession>A0AAE8UA89</accession>
<sequence>KSRGNVLSMIQNPLLPVSEWGWTIDPTGMRILLNMLWDRYQKPLFIAGNGLGARDKLNEDMTVNDDYRINYINNHLYQVYEAIEDGVEVMGFTAWAPIDLVSNATAELDKRYGFIYVDHDDSGDGDYARYPKDSFYWFRDVITTNGETLIPFRCR</sequence>
<dbReference type="PRINTS" id="PR00131">
    <property type="entry name" value="GLHYDRLASE1"/>
</dbReference>
<name>A0AAE8UA89_9ENTR</name>
<evidence type="ECO:0000313" key="3">
    <source>
        <dbReference type="EMBL" id="TCB82008.1"/>
    </source>
</evidence>
<dbReference type="Pfam" id="PF00232">
    <property type="entry name" value="Glyco_hydro_1"/>
    <property type="match status" value="1"/>
</dbReference>
<comment type="caution">
    <text evidence="3">The sequence shown here is derived from an EMBL/GenBank/DDBJ whole genome shotgun (WGS) entry which is preliminary data.</text>
</comment>
<proteinExistence type="inferred from homology"/>
<dbReference type="GO" id="GO:0005829">
    <property type="term" value="C:cytosol"/>
    <property type="evidence" value="ECO:0007669"/>
    <property type="project" value="TreeGrafter"/>
</dbReference>
<dbReference type="InterPro" id="IPR017853">
    <property type="entry name" value="GH"/>
</dbReference>
<dbReference type="RefSeq" id="WP_131638099.1">
    <property type="nucleotide sequence ID" value="NZ_SJON01000023.1"/>
</dbReference>
<dbReference type="InterPro" id="IPR001360">
    <property type="entry name" value="Glyco_hydro_1"/>
</dbReference>
<dbReference type="PANTHER" id="PTHR10353">
    <property type="entry name" value="GLYCOSYL HYDROLASE"/>
    <property type="match status" value="1"/>
</dbReference>
<dbReference type="GeneID" id="92387180"/>